<dbReference type="Gene3D" id="2.30.30.40">
    <property type="entry name" value="SH3 Domains"/>
    <property type="match status" value="2"/>
</dbReference>
<dbReference type="PROSITE" id="PS51781">
    <property type="entry name" value="SH3B"/>
    <property type="match status" value="1"/>
</dbReference>
<dbReference type="PROSITE" id="PS51257">
    <property type="entry name" value="PROKAR_LIPOPROTEIN"/>
    <property type="match status" value="1"/>
</dbReference>
<keyword evidence="4" id="KW-0788">Thiol protease</keyword>
<evidence type="ECO:0000256" key="3">
    <source>
        <dbReference type="ARBA" id="ARBA00022801"/>
    </source>
</evidence>
<protein>
    <submittedName>
        <fullName evidence="8">Cell wall-associated NlpC family hydrolase</fullName>
    </submittedName>
</protein>
<organism evidence="8 9">
    <name type="scientific">Mangrovibacterium diazotrophicum</name>
    <dbReference type="NCBI Taxonomy" id="1261403"/>
    <lineage>
        <taxon>Bacteria</taxon>
        <taxon>Pseudomonadati</taxon>
        <taxon>Bacteroidota</taxon>
        <taxon>Bacteroidia</taxon>
        <taxon>Marinilabiliales</taxon>
        <taxon>Prolixibacteraceae</taxon>
        <taxon>Mangrovibacterium</taxon>
    </lineage>
</organism>
<dbReference type="PROSITE" id="PS51935">
    <property type="entry name" value="NLPC_P60"/>
    <property type="match status" value="1"/>
</dbReference>
<feature type="domain" description="SH3b" evidence="6">
    <location>
        <begin position="110"/>
        <end position="173"/>
    </location>
</feature>
<dbReference type="InterPro" id="IPR038765">
    <property type="entry name" value="Papain-like_cys_pep_sf"/>
</dbReference>
<keyword evidence="2" id="KW-0645">Protease</keyword>
<keyword evidence="5" id="KW-0732">Signal</keyword>
<dbReference type="InterPro" id="IPR051202">
    <property type="entry name" value="Peptidase_C40"/>
</dbReference>
<evidence type="ECO:0000256" key="4">
    <source>
        <dbReference type="ARBA" id="ARBA00022807"/>
    </source>
</evidence>
<evidence type="ECO:0000256" key="1">
    <source>
        <dbReference type="ARBA" id="ARBA00007074"/>
    </source>
</evidence>
<keyword evidence="9" id="KW-1185">Reference proteome</keyword>
<keyword evidence="3 8" id="KW-0378">Hydrolase</keyword>
<comment type="similarity">
    <text evidence="1">Belongs to the peptidase C40 family.</text>
</comment>
<dbReference type="SUPFAM" id="SSF54001">
    <property type="entry name" value="Cysteine proteinases"/>
    <property type="match status" value="1"/>
</dbReference>
<name>A0A419W9T2_9BACT</name>
<dbReference type="GO" id="GO:0008234">
    <property type="term" value="F:cysteine-type peptidase activity"/>
    <property type="evidence" value="ECO:0007669"/>
    <property type="project" value="UniProtKB-KW"/>
</dbReference>
<evidence type="ECO:0000313" key="8">
    <source>
        <dbReference type="EMBL" id="RKD92199.1"/>
    </source>
</evidence>
<evidence type="ECO:0000313" key="9">
    <source>
        <dbReference type="Proteomes" id="UP000283387"/>
    </source>
</evidence>
<accession>A0A419W9T2</accession>
<evidence type="ECO:0000259" key="7">
    <source>
        <dbReference type="PROSITE" id="PS51935"/>
    </source>
</evidence>
<dbReference type="PANTHER" id="PTHR47053:SF1">
    <property type="entry name" value="MUREIN DD-ENDOPEPTIDASE MEPH-RELATED"/>
    <property type="match status" value="1"/>
</dbReference>
<dbReference type="RefSeq" id="WP_120273434.1">
    <property type="nucleotide sequence ID" value="NZ_RAPN01000001.1"/>
</dbReference>
<proteinExistence type="inferred from homology"/>
<dbReference type="PANTHER" id="PTHR47053">
    <property type="entry name" value="MUREIN DD-ENDOPEPTIDASE MEPH-RELATED"/>
    <property type="match status" value="1"/>
</dbReference>
<feature type="chain" id="PRO_5019443507" evidence="5">
    <location>
        <begin position="27"/>
        <end position="397"/>
    </location>
</feature>
<dbReference type="AlphaFoldDB" id="A0A419W9T2"/>
<feature type="signal peptide" evidence="5">
    <location>
        <begin position="1"/>
        <end position="26"/>
    </location>
</feature>
<dbReference type="GO" id="GO:0006508">
    <property type="term" value="P:proteolysis"/>
    <property type="evidence" value="ECO:0007669"/>
    <property type="project" value="UniProtKB-KW"/>
</dbReference>
<evidence type="ECO:0000256" key="2">
    <source>
        <dbReference type="ARBA" id="ARBA00022670"/>
    </source>
</evidence>
<reference evidence="8 9" key="1">
    <citation type="submission" date="2018-09" db="EMBL/GenBank/DDBJ databases">
        <title>Genomic Encyclopedia of Archaeal and Bacterial Type Strains, Phase II (KMG-II): from individual species to whole genera.</title>
        <authorList>
            <person name="Goeker M."/>
        </authorList>
    </citation>
    <scope>NUCLEOTIDE SEQUENCE [LARGE SCALE GENOMIC DNA]</scope>
    <source>
        <strain evidence="8 9">DSM 27148</strain>
    </source>
</reference>
<dbReference type="Proteomes" id="UP000283387">
    <property type="component" value="Unassembled WGS sequence"/>
</dbReference>
<dbReference type="OrthoDB" id="9813368at2"/>
<feature type="domain" description="NlpC/P60" evidence="7">
    <location>
        <begin position="252"/>
        <end position="379"/>
    </location>
</feature>
<dbReference type="InterPro" id="IPR003646">
    <property type="entry name" value="SH3-like_bac-type"/>
</dbReference>
<sequence>MKYKCCHRGRFLRQSMFIGMLCLVVASCKPGSNQESYDTLATSVTKRFVPDKRVAVLDVDIQETSSGKVVLKGETSVKEAHDFLLDTLASMQVQVIDSVRILPDTVLGDKTWGLVTLSVIPMRSAPKYSAEMVSQTLMGTPVKLLDKKGGWYRIQTPDSYIGWASSSGVATCTEAQMAEWKASDRYVFSQISGWALAAPKGDAEPVSDLVLGSIVQSEGSVNGFLQIKFPDGRAGFVKATECLPITHWEAIQPEAANVIATAKKLFGSPYLWGGTSTKGIDCSGFVKTAYFSQGVMLARDASQQARYGEVLSVDSIDFQPGDLLFFGRSADHITHVGLYIGNDHFIHSSGRVKINSFNPKDDDYDPDRRGQLVAARRILNSLNTGQIIQIKDHPWYN</sequence>
<dbReference type="Gene3D" id="3.90.1720.10">
    <property type="entry name" value="endopeptidase domain like (from Nostoc punctiforme)"/>
    <property type="match status" value="1"/>
</dbReference>
<dbReference type="InterPro" id="IPR000064">
    <property type="entry name" value="NLP_P60_dom"/>
</dbReference>
<dbReference type="Pfam" id="PF00877">
    <property type="entry name" value="NLPC_P60"/>
    <property type="match status" value="1"/>
</dbReference>
<comment type="caution">
    <text evidence="8">The sequence shown here is derived from an EMBL/GenBank/DDBJ whole genome shotgun (WGS) entry which is preliminary data.</text>
</comment>
<evidence type="ECO:0000259" key="6">
    <source>
        <dbReference type="PROSITE" id="PS51781"/>
    </source>
</evidence>
<gene>
    <name evidence="8" type="ORF">BC643_2569</name>
</gene>
<dbReference type="Pfam" id="PF08239">
    <property type="entry name" value="SH3_3"/>
    <property type="match status" value="1"/>
</dbReference>
<dbReference type="EMBL" id="RAPN01000001">
    <property type="protein sequence ID" value="RKD92199.1"/>
    <property type="molecule type" value="Genomic_DNA"/>
</dbReference>
<evidence type="ECO:0000256" key="5">
    <source>
        <dbReference type="SAM" id="SignalP"/>
    </source>
</evidence>